<sequence length="220" mass="24175">MVRITQAIFLGLQAMSGLVTALPAATDDVAKATATPLSIEDIFASAVIENDVPSVSIPKDSVFDTTGVNASSHDNNQKRGLSKRFLLDSWQEVDVHACWSIDGVNVDHTAYINDVATVIRVLANAGRAGASLPPLNRWIYQFNNVRVVIRNQNACQTRNFISNELAQNLEAIWYRCQNHASGWGMYTWQDLSGNTVGWPDLIFFVQPINAAYPPYSATSC</sequence>
<dbReference type="Proteomes" id="UP000799778">
    <property type="component" value="Unassembled WGS sequence"/>
</dbReference>
<keyword evidence="3" id="KW-1185">Reference proteome</keyword>
<evidence type="ECO:0000256" key="1">
    <source>
        <dbReference type="SAM" id="SignalP"/>
    </source>
</evidence>
<dbReference type="OrthoDB" id="10553307at2759"/>
<feature type="chain" id="PRO_5025517832" evidence="1">
    <location>
        <begin position="22"/>
        <end position="220"/>
    </location>
</feature>
<evidence type="ECO:0000313" key="3">
    <source>
        <dbReference type="Proteomes" id="UP000799778"/>
    </source>
</evidence>
<organism evidence="2 3">
    <name type="scientific">Aaosphaeria arxii CBS 175.79</name>
    <dbReference type="NCBI Taxonomy" id="1450172"/>
    <lineage>
        <taxon>Eukaryota</taxon>
        <taxon>Fungi</taxon>
        <taxon>Dikarya</taxon>
        <taxon>Ascomycota</taxon>
        <taxon>Pezizomycotina</taxon>
        <taxon>Dothideomycetes</taxon>
        <taxon>Pleosporomycetidae</taxon>
        <taxon>Pleosporales</taxon>
        <taxon>Pleosporales incertae sedis</taxon>
        <taxon>Aaosphaeria</taxon>
    </lineage>
</organism>
<evidence type="ECO:0000313" key="2">
    <source>
        <dbReference type="EMBL" id="KAF2020017.1"/>
    </source>
</evidence>
<proteinExistence type="predicted"/>
<dbReference type="AlphaFoldDB" id="A0A6A5Y4Q8"/>
<dbReference type="GeneID" id="54284658"/>
<dbReference type="EMBL" id="ML978067">
    <property type="protein sequence ID" value="KAF2020017.1"/>
    <property type="molecule type" value="Genomic_DNA"/>
</dbReference>
<reference evidence="2" key="1">
    <citation type="journal article" date="2020" name="Stud. Mycol.">
        <title>101 Dothideomycetes genomes: a test case for predicting lifestyles and emergence of pathogens.</title>
        <authorList>
            <person name="Haridas S."/>
            <person name="Albert R."/>
            <person name="Binder M."/>
            <person name="Bloem J."/>
            <person name="Labutti K."/>
            <person name="Salamov A."/>
            <person name="Andreopoulos B."/>
            <person name="Baker S."/>
            <person name="Barry K."/>
            <person name="Bills G."/>
            <person name="Bluhm B."/>
            <person name="Cannon C."/>
            <person name="Castanera R."/>
            <person name="Culley D."/>
            <person name="Daum C."/>
            <person name="Ezra D."/>
            <person name="Gonzalez J."/>
            <person name="Henrissat B."/>
            <person name="Kuo A."/>
            <person name="Liang C."/>
            <person name="Lipzen A."/>
            <person name="Lutzoni F."/>
            <person name="Magnuson J."/>
            <person name="Mondo S."/>
            <person name="Nolan M."/>
            <person name="Ohm R."/>
            <person name="Pangilinan J."/>
            <person name="Park H.-J."/>
            <person name="Ramirez L."/>
            <person name="Alfaro M."/>
            <person name="Sun H."/>
            <person name="Tritt A."/>
            <person name="Yoshinaga Y."/>
            <person name="Zwiers L.-H."/>
            <person name="Turgeon B."/>
            <person name="Goodwin S."/>
            <person name="Spatafora J."/>
            <person name="Crous P."/>
            <person name="Grigoriev I."/>
        </authorList>
    </citation>
    <scope>NUCLEOTIDE SEQUENCE</scope>
    <source>
        <strain evidence="2">CBS 175.79</strain>
    </source>
</reference>
<accession>A0A6A5Y4Q8</accession>
<protein>
    <submittedName>
        <fullName evidence="2">Uncharacterized protein</fullName>
    </submittedName>
</protein>
<gene>
    <name evidence="2" type="ORF">BU24DRAFT_419607</name>
</gene>
<feature type="signal peptide" evidence="1">
    <location>
        <begin position="1"/>
        <end position="21"/>
    </location>
</feature>
<dbReference type="RefSeq" id="XP_033388356.1">
    <property type="nucleotide sequence ID" value="XM_033527261.1"/>
</dbReference>
<keyword evidence="1" id="KW-0732">Signal</keyword>
<name>A0A6A5Y4Q8_9PLEO</name>